<dbReference type="InterPro" id="IPR028994">
    <property type="entry name" value="Integrin_alpha_N"/>
</dbReference>
<evidence type="ECO:0000313" key="5">
    <source>
        <dbReference type="Proteomes" id="UP000031599"/>
    </source>
</evidence>
<dbReference type="InterPro" id="IPR013517">
    <property type="entry name" value="FG-GAP"/>
</dbReference>
<accession>A0A0C2D0X8</accession>
<evidence type="ECO:0000256" key="2">
    <source>
        <dbReference type="SAM" id="MobiDB-lite"/>
    </source>
</evidence>
<name>A0A0C2D0X8_9BACT</name>
<sequence>MSANSTFCSLLIMPLLAAGVGCSVPGHAILAAETGTGETGGDTSTEPGTLTDSGGETNGDGDGDDPGEGDTADLDLPDDPALVPSPACTIDPAQLDGALPCGLEPPSDVIAPVTAWTWTGHDGEDSVLVTPLVANLDDDNGDGFVDLCDDPDIVVAAVHLPPGKTDPWPVGHLHLINGASGATTRVIPTAIDASINPALADLDGDGIPEIVALQAQGPNSPYQLTQRRLMGFRADGELAFAGEHWQLSRGGGAISIADLDNDGSPEILAPEYVTNATGQLLWAPSNPATAYSMPVAVDLDLDGDLEVLFGGTAYDHDGSWRFDTPTVPQDRGSVAVANFDDDEFPELYVQHDGEHAVLEHDGTVKAVCPTGNVDISGAGGYPVAIRDLDGDGRAELVFGFQDKFYVLSIEANACVLAWSKKTDAPEGLSSGTLFDFLDDGHAEAIYADRSRVKLYSSTGELLFQINHSARESIANPVVADVDGDGAAEILIVSSAPLGAESISPSLIVLENADDRFAATRRVWNQHTYHHSNINEIGQVPSFEPPHWHAANSFRANSHAYEGDLCIPPALPAEGP</sequence>
<dbReference type="EMBL" id="JMCC02000052">
    <property type="protein sequence ID" value="KIG15500.1"/>
    <property type="molecule type" value="Genomic_DNA"/>
</dbReference>
<evidence type="ECO:0000313" key="4">
    <source>
        <dbReference type="EMBL" id="KIG15500.1"/>
    </source>
</evidence>
<dbReference type="AlphaFoldDB" id="A0A0C2D0X8"/>
<protein>
    <submittedName>
        <fullName evidence="4">Hemolysin-related protein RbmC</fullName>
    </submittedName>
</protein>
<dbReference type="PANTHER" id="PTHR44103">
    <property type="entry name" value="PROPROTEIN CONVERTASE P"/>
    <property type="match status" value="1"/>
</dbReference>
<feature type="compositionally biased region" description="Acidic residues" evidence="2">
    <location>
        <begin position="59"/>
        <end position="78"/>
    </location>
</feature>
<feature type="region of interest" description="Disordered" evidence="2">
    <location>
        <begin position="33"/>
        <end position="80"/>
    </location>
</feature>
<dbReference type="Pfam" id="PF13517">
    <property type="entry name" value="FG-GAP_3"/>
    <property type="match status" value="1"/>
</dbReference>
<dbReference type="RefSeq" id="WP_052551517.1">
    <property type="nucleotide sequence ID" value="NZ_JMCC02000052.1"/>
</dbReference>
<evidence type="ECO:0000256" key="1">
    <source>
        <dbReference type="ARBA" id="ARBA00022729"/>
    </source>
</evidence>
<dbReference type="PANTHER" id="PTHR44103:SF1">
    <property type="entry name" value="PROPROTEIN CONVERTASE P"/>
    <property type="match status" value="1"/>
</dbReference>
<feature type="compositionally biased region" description="Low complexity" evidence="2">
    <location>
        <begin position="33"/>
        <end position="55"/>
    </location>
</feature>
<dbReference type="Gene3D" id="2.130.10.130">
    <property type="entry name" value="Integrin alpha, N-terminal"/>
    <property type="match status" value="1"/>
</dbReference>
<organism evidence="4 5">
    <name type="scientific">Enhygromyxa salina</name>
    <dbReference type="NCBI Taxonomy" id="215803"/>
    <lineage>
        <taxon>Bacteria</taxon>
        <taxon>Pseudomonadati</taxon>
        <taxon>Myxococcota</taxon>
        <taxon>Polyangia</taxon>
        <taxon>Nannocystales</taxon>
        <taxon>Nannocystaceae</taxon>
        <taxon>Enhygromyxa</taxon>
    </lineage>
</organism>
<reference evidence="4 5" key="1">
    <citation type="submission" date="2014-12" db="EMBL/GenBank/DDBJ databases">
        <title>Genome assembly of Enhygromyxa salina DSM 15201.</title>
        <authorList>
            <person name="Sharma G."/>
            <person name="Subramanian S."/>
        </authorList>
    </citation>
    <scope>NUCLEOTIDE SEQUENCE [LARGE SCALE GENOMIC DNA]</scope>
    <source>
        <strain evidence="4 5">DSM 15201</strain>
    </source>
</reference>
<evidence type="ECO:0000256" key="3">
    <source>
        <dbReference type="SAM" id="SignalP"/>
    </source>
</evidence>
<dbReference type="SUPFAM" id="SSF69318">
    <property type="entry name" value="Integrin alpha N-terminal domain"/>
    <property type="match status" value="1"/>
</dbReference>
<feature type="chain" id="PRO_5002147033" evidence="3">
    <location>
        <begin position="18"/>
        <end position="575"/>
    </location>
</feature>
<feature type="signal peptide" evidence="3">
    <location>
        <begin position="1"/>
        <end position="17"/>
    </location>
</feature>
<keyword evidence="1 3" id="KW-0732">Signal</keyword>
<dbReference type="Proteomes" id="UP000031599">
    <property type="component" value="Unassembled WGS sequence"/>
</dbReference>
<proteinExistence type="predicted"/>
<comment type="caution">
    <text evidence="4">The sequence shown here is derived from an EMBL/GenBank/DDBJ whole genome shotgun (WGS) entry which is preliminary data.</text>
</comment>
<gene>
    <name evidence="4" type="ORF">DB30_05523</name>
</gene>